<accession>A0A926VC07</accession>
<gene>
    <name evidence="1" type="ORF">H6G03_07880</name>
</gene>
<keyword evidence="2" id="KW-1185">Reference proteome</keyword>
<proteinExistence type="predicted"/>
<dbReference type="RefSeq" id="WP_190463781.1">
    <property type="nucleotide sequence ID" value="NZ_JACJPW010000015.1"/>
</dbReference>
<comment type="caution">
    <text evidence="1">The sequence shown here is derived from an EMBL/GenBank/DDBJ whole genome shotgun (WGS) entry which is preliminary data.</text>
</comment>
<evidence type="ECO:0000313" key="2">
    <source>
        <dbReference type="Proteomes" id="UP000641646"/>
    </source>
</evidence>
<reference evidence="1" key="2">
    <citation type="submission" date="2020-08" db="EMBL/GenBank/DDBJ databases">
        <authorList>
            <person name="Chen M."/>
            <person name="Teng W."/>
            <person name="Zhao L."/>
            <person name="Hu C."/>
            <person name="Zhou Y."/>
            <person name="Han B."/>
            <person name="Song L."/>
            <person name="Shu W."/>
        </authorList>
    </citation>
    <scope>NUCLEOTIDE SEQUENCE</scope>
    <source>
        <strain evidence="1">FACHB-1375</strain>
    </source>
</reference>
<evidence type="ECO:0000313" key="1">
    <source>
        <dbReference type="EMBL" id="MBD2181018.1"/>
    </source>
</evidence>
<dbReference type="AlphaFoldDB" id="A0A926VC07"/>
<name>A0A926VC07_9CYAN</name>
<protein>
    <submittedName>
        <fullName evidence="1">Uncharacterized protein</fullName>
    </submittedName>
</protein>
<reference evidence="1" key="1">
    <citation type="journal article" date="2015" name="ISME J.">
        <title>Draft Genome Sequence of Streptomyces incarnatus NRRL8089, which Produces the Nucleoside Antibiotic Sinefungin.</title>
        <authorList>
            <person name="Oshima K."/>
            <person name="Hattori M."/>
            <person name="Shimizu H."/>
            <person name="Fukuda K."/>
            <person name="Nemoto M."/>
            <person name="Inagaki K."/>
            <person name="Tamura T."/>
        </authorList>
    </citation>
    <scope>NUCLEOTIDE SEQUENCE</scope>
    <source>
        <strain evidence="1">FACHB-1375</strain>
    </source>
</reference>
<dbReference type="EMBL" id="JACJPW010000015">
    <property type="protein sequence ID" value="MBD2181018.1"/>
    <property type="molecule type" value="Genomic_DNA"/>
</dbReference>
<organism evidence="1 2">
    <name type="scientific">Aerosakkonema funiforme FACHB-1375</name>
    <dbReference type="NCBI Taxonomy" id="2949571"/>
    <lineage>
        <taxon>Bacteria</taxon>
        <taxon>Bacillati</taxon>
        <taxon>Cyanobacteriota</taxon>
        <taxon>Cyanophyceae</taxon>
        <taxon>Oscillatoriophycideae</taxon>
        <taxon>Aerosakkonematales</taxon>
        <taxon>Aerosakkonemataceae</taxon>
        <taxon>Aerosakkonema</taxon>
    </lineage>
</organism>
<dbReference type="Proteomes" id="UP000641646">
    <property type="component" value="Unassembled WGS sequence"/>
</dbReference>
<sequence>MTEAQGNNLITDPAELHYIWDVVDRVLDKKHELGSIQDFQSALKEASLSQGREIQINLVNQNDRLVGFNFSFPNNPNKNTSTIPFKQQLELSQTGGSILPQPPQTFTIDVAAKKEKNNLSTSTPPGQLAVTSPAQVDAMRLLPKQDEEQINSPTPGLKLNPNLARIAAHLASRSEIDGLWLTGTTLKTGTTLAQSLETENKPDIQSVGNAVIKRFEQVLPEQFAGLKNGSSTKPFSWKDPHSGQQYRFEFSNPTCTKEGEILTPATLKGFQPSGNSKQPVFSASLIDAKRDRWLIEQCDFTTSQLHSLTACNRSNSERSPKTVEQSL</sequence>